<comment type="caution">
    <text evidence="2">The sequence shown here is derived from an EMBL/GenBank/DDBJ whole genome shotgun (WGS) entry which is preliminary data.</text>
</comment>
<dbReference type="Proteomes" id="UP000486351">
    <property type="component" value="Unassembled WGS sequence"/>
</dbReference>
<evidence type="ECO:0000256" key="1">
    <source>
        <dbReference type="SAM" id="SignalP"/>
    </source>
</evidence>
<gene>
    <name evidence="2" type="ORF">PF008_g209</name>
</gene>
<feature type="chain" id="PRO_5026356414" evidence="1">
    <location>
        <begin position="19"/>
        <end position="87"/>
    </location>
</feature>
<feature type="signal peptide" evidence="1">
    <location>
        <begin position="1"/>
        <end position="18"/>
    </location>
</feature>
<organism evidence="2 3">
    <name type="scientific">Phytophthora fragariae</name>
    <dbReference type="NCBI Taxonomy" id="53985"/>
    <lineage>
        <taxon>Eukaryota</taxon>
        <taxon>Sar</taxon>
        <taxon>Stramenopiles</taxon>
        <taxon>Oomycota</taxon>
        <taxon>Peronosporomycetes</taxon>
        <taxon>Peronosporales</taxon>
        <taxon>Peronosporaceae</taxon>
        <taxon>Phytophthora</taxon>
    </lineage>
</organism>
<protein>
    <submittedName>
        <fullName evidence="2">Uncharacterized protein</fullName>
    </submittedName>
</protein>
<sequence>MKALDLAVMLVLLGARDAEIACDVVLCNVLRYGSLPFNGKLVSADTTAGNPHQADVKQKPANPVFVLRDVGSTRSKAWLKSAESMKN</sequence>
<evidence type="ECO:0000313" key="3">
    <source>
        <dbReference type="Proteomes" id="UP000486351"/>
    </source>
</evidence>
<dbReference type="AlphaFoldDB" id="A0A6G0SNV3"/>
<accession>A0A6G0SNV3</accession>
<dbReference type="EMBL" id="QXFY01000004">
    <property type="protein sequence ID" value="KAE9362283.1"/>
    <property type="molecule type" value="Genomic_DNA"/>
</dbReference>
<reference evidence="2 3" key="1">
    <citation type="submission" date="2018-09" db="EMBL/GenBank/DDBJ databases">
        <title>Genomic investigation of the strawberry pathogen Phytophthora fragariae indicates pathogenicity is determined by transcriptional variation in three key races.</title>
        <authorList>
            <person name="Adams T.M."/>
            <person name="Armitage A.D."/>
            <person name="Sobczyk M.K."/>
            <person name="Bates H.J."/>
            <person name="Dunwell J.M."/>
            <person name="Nellist C.F."/>
            <person name="Harrison R.J."/>
        </authorList>
    </citation>
    <scope>NUCLEOTIDE SEQUENCE [LARGE SCALE GENOMIC DNA]</scope>
    <source>
        <strain evidence="2 3">NOV-77</strain>
    </source>
</reference>
<evidence type="ECO:0000313" key="2">
    <source>
        <dbReference type="EMBL" id="KAE9362283.1"/>
    </source>
</evidence>
<keyword evidence="1" id="KW-0732">Signal</keyword>
<name>A0A6G0SNV3_9STRA</name>
<proteinExistence type="predicted"/>